<dbReference type="AlphaFoldDB" id="A8RIM8"/>
<dbReference type="EMBL" id="ABCC02000009">
    <property type="protein sequence ID" value="EDP19303.1"/>
    <property type="molecule type" value="Genomic_DNA"/>
</dbReference>
<organism evidence="1 2">
    <name type="scientific">Enterocloster bolteae (strain ATCC BAA-613 / DSM 15670 / CCUG 46953 / JCM 12243 / WAL 16351)</name>
    <name type="common">Clostridium bolteae</name>
    <dbReference type="NCBI Taxonomy" id="411902"/>
    <lineage>
        <taxon>Bacteria</taxon>
        <taxon>Bacillati</taxon>
        <taxon>Bacillota</taxon>
        <taxon>Clostridia</taxon>
        <taxon>Lachnospirales</taxon>
        <taxon>Lachnospiraceae</taxon>
        <taxon>Enterocloster</taxon>
    </lineage>
</organism>
<protein>
    <submittedName>
        <fullName evidence="1">Uncharacterized protein</fullName>
    </submittedName>
</protein>
<accession>A8RIM8</accession>
<dbReference type="PaxDb" id="411902-CLOBOL_00742"/>
<reference evidence="1 2" key="2">
    <citation type="submission" date="2007-09" db="EMBL/GenBank/DDBJ databases">
        <title>Draft genome sequence of Clostridium bolteae (ATCC BAA-613).</title>
        <authorList>
            <person name="Sudarsanam P."/>
            <person name="Ley R."/>
            <person name="Guruge J."/>
            <person name="Turnbaugh P.J."/>
            <person name="Mahowald M."/>
            <person name="Liep D."/>
            <person name="Gordon J."/>
        </authorList>
    </citation>
    <scope>NUCLEOTIDE SEQUENCE [LARGE SCALE GENOMIC DNA]</scope>
    <source>
        <strain evidence="2">ATCC BAA-613 / DSM 15670 / CCUG 46953 / JCM 12243 / WAL 16351</strain>
    </source>
</reference>
<evidence type="ECO:0000313" key="2">
    <source>
        <dbReference type="Proteomes" id="UP000005396"/>
    </source>
</evidence>
<gene>
    <name evidence="1" type="ORF">CLOBOL_00742</name>
</gene>
<dbReference type="Proteomes" id="UP000005396">
    <property type="component" value="Unassembled WGS sequence"/>
</dbReference>
<name>A8RIM8_ENTBW</name>
<evidence type="ECO:0000313" key="1">
    <source>
        <dbReference type="EMBL" id="EDP19303.1"/>
    </source>
</evidence>
<comment type="caution">
    <text evidence="1">The sequence shown here is derived from an EMBL/GenBank/DDBJ whole genome shotgun (WGS) entry which is preliminary data.</text>
</comment>
<sequence length="34" mass="3658">MLYLGPVGVMPDGIFCYISVFGPGTLRGGNLQVW</sequence>
<reference evidence="1 2" key="1">
    <citation type="submission" date="2007-08" db="EMBL/GenBank/DDBJ databases">
        <authorList>
            <person name="Fulton L."/>
            <person name="Clifton S."/>
            <person name="Fulton B."/>
            <person name="Xu J."/>
            <person name="Minx P."/>
            <person name="Pepin K.H."/>
            <person name="Johnson M."/>
            <person name="Thiruvilangam P."/>
            <person name="Bhonagiri V."/>
            <person name="Nash W.E."/>
            <person name="Mardis E.R."/>
            <person name="Wilson R.K."/>
        </authorList>
    </citation>
    <scope>NUCLEOTIDE SEQUENCE [LARGE SCALE GENOMIC DNA]</scope>
    <source>
        <strain evidence="2">ATCC BAA-613 / DSM 15670 / CCUG 46953 / JCM 12243 / WAL 16351</strain>
    </source>
</reference>
<proteinExistence type="predicted"/>
<dbReference type="HOGENOM" id="CLU_3372921_0_0_9"/>